<evidence type="ECO:0000256" key="2">
    <source>
        <dbReference type="SAM" id="Phobius"/>
    </source>
</evidence>
<dbReference type="EMBL" id="CACVAU010000058">
    <property type="protein sequence ID" value="CAA6820468.1"/>
    <property type="molecule type" value="Genomic_DNA"/>
</dbReference>
<feature type="transmembrane region" description="Helical" evidence="2">
    <location>
        <begin position="36"/>
        <end position="59"/>
    </location>
</feature>
<keyword evidence="2" id="KW-0812">Transmembrane</keyword>
<name>A0A6S6TWD2_9BACT</name>
<proteinExistence type="predicted"/>
<keyword evidence="2" id="KW-1133">Transmembrane helix</keyword>
<feature type="transmembrane region" description="Helical" evidence="2">
    <location>
        <begin position="71"/>
        <end position="90"/>
    </location>
</feature>
<protein>
    <submittedName>
        <fullName evidence="3">Uncharacterized protein</fullName>
    </submittedName>
</protein>
<organism evidence="3">
    <name type="scientific">uncultured Sulfurovum sp</name>
    <dbReference type="NCBI Taxonomy" id="269237"/>
    <lineage>
        <taxon>Bacteria</taxon>
        <taxon>Pseudomonadati</taxon>
        <taxon>Campylobacterota</taxon>
        <taxon>Epsilonproteobacteria</taxon>
        <taxon>Campylobacterales</taxon>
        <taxon>Sulfurovaceae</taxon>
        <taxon>Sulfurovum</taxon>
        <taxon>environmental samples</taxon>
    </lineage>
</organism>
<keyword evidence="2" id="KW-0472">Membrane</keyword>
<gene>
    <name evidence="3" type="ORF">HELGO_WM5098</name>
</gene>
<evidence type="ECO:0000256" key="1">
    <source>
        <dbReference type="SAM" id="MobiDB-lite"/>
    </source>
</evidence>
<sequence>MKQKKKNKKEKNQIKQVEEEKVEVSSEEQLGKGPFIIAWMSFIPVFGIFFALIAIMIMLSTEKEGKKRLSVIALIGFIYSIIVFTVFAYYELQRYTVPTT</sequence>
<feature type="compositionally biased region" description="Basic and acidic residues" evidence="1">
    <location>
        <begin position="10"/>
        <end position="23"/>
    </location>
</feature>
<evidence type="ECO:0000313" key="3">
    <source>
        <dbReference type="EMBL" id="CAA6820468.1"/>
    </source>
</evidence>
<feature type="region of interest" description="Disordered" evidence="1">
    <location>
        <begin position="1"/>
        <end position="23"/>
    </location>
</feature>
<reference evidence="3" key="1">
    <citation type="submission" date="2020-01" db="EMBL/GenBank/DDBJ databases">
        <authorList>
            <person name="Meier V. D."/>
            <person name="Meier V D."/>
        </authorList>
    </citation>
    <scope>NUCLEOTIDE SEQUENCE</scope>
    <source>
        <strain evidence="3">HLG_WM_MAG_05</strain>
    </source>
</reference>
<accession>A0A6S6TWD2</accession>
<dbReference type="AlphaFoldDB" id="A0A6S6TWD2"/>